<keyword evidence="3" id="KW-1185">Reference proteome</keyword>
<gene>
    <name evidence="2" type="ORF">ILEXP_LOCUS53996</name>
</gene>
<dbReference type="Proteomes" id="UP001642360">
    <property type="component" value="Unassembled WGS sequence"/>
</dbReference>
<dbReference type="AlphaFoldDB" id="A0ABC8URP7"/>
<name>A0ABC8URP7_9AQUA</name>
<dbReference type="InterPro" id="IPR040015">
    <property type="entry name" value="UBL3-like"/>
</dbReference>
<dbReference type="Pfam" id="PF13881">
    <property type="entry name" value="Rad60-SLD_2"/>
    <property type="match status" value="2"/>
</dbReference>
<evidence type="ECO:0000313" key="3">
    <source>
        <dbReference type="Proteomes" id="UP001642360"/>
    </source>
</evidence>
<dbReference type="InterPro" id="IPR029071">
    <property type="entry name" value="Ubiquitin-like_domsf"/>
</dbReference>
<accession>A0ABC8URP7</accession>
<organism evidence="2 3">
    <name type="scientific">Ilex paraguariensis</name>
    <name type="common">yerba mate</name>
    <dbReference type="NCBI Taxonomy" id="185542"/>
    <lineage>
        <taxon>Eukaryota</taxon>
        <taxon>Viridiplantae</taxon>
        <taxon>Streptophyta</taxon>
        <taxon>Embryophyta</taxon>
        <taxon>Tracheophyta</taxon>
        <taxon>Spermatophyta</taxon>
        <taxon>Magnoliopsida</taxon>
        <taxon>eudicotyledons</taxon>
        <taxon>Gunneridae</taxon>
        <taxon>Pentapetalae</taxon>
        <taxon>asterids</taxon>
        <taxon>campanulids</taxon>
        <taxon>Aquifoliales</taxon>
        <taxon>Aquifoliaceae</taxon>
        <taxon>Ilex</taxon>
    </lineage>
</organism>
<proteinExistence type="predicted"/>
<dbReference type="SUPFAM" id="SSF54236">
    <property type="entry name" value="Ubiquitin-like"/>
    <property type="match status" value="2"/>
</dbReference>
<evidence type="ECO:0000313" key="2">
    <source>
        <dbReference type="EMBL" id="CAK9183708.1"/>
    </source>
</evidence>
<dbReference type="InterPro" id="IPR039540">
    <property type="entry name" value="UBL3-like_ubiquitin_dom"/>
</dbReference>
<dbReference type="PANTHER" id="PTHR13169">
    <property type="entry name" value="UBIQUITIN-LIKE PROTEIN 3 HCG-1 PROTEIN"/>
    <property type="match status" value="1"/>
</dbReference>
<sequence length="230" mass="25251">MPEEDLVELKFRLYDGSDIGPFRYSPAATVAMLKERIVAEWPKAPPCSSLDYCNPLVIKEFIMQITSYHSLKFLSSFSHSSDGGPFTFENVAPGQGLRVKVECSEGCREEDFSGGKAKCRINLCFYRAGEWAEALSHFQVKVECSGGCREEGSLSYKKIVPKAANDVKLISAGKILENNKTVGQCKTPFGDLPKGIITMHAVVQPSLAKAKTEKKVDESPKKSICACSIL</sequence>
<feature type="domain" description="UBL3-like ubiquitin" evidence="1">
    <location>
        <begin position="5"/>
        <end position="43"/>
    </location>
</feature>
<dbReference type="Gene3D" id="3.10.20.90">
    <property type="entry name" value="Phosphatidylinositol 3-kinase Catalytic Subunit, Chain A, domain 1"/>
    <property type="match status" value="1"/>
</dbReference>
<protein>
    <recommendedName>
        <fullName evidence="1">UBL3-like ubiquitin domain-containing protein</fullName>
    </recommendedName>
</protein>
<evidence type="ECO:0000259" key="1">
    <source>
        <dbReference type="Pfam" id="PF13881"/>
    </source>
</evidence>
<dbReference type="PANTHER" id="PTHR13169:SF1">
    <property type="entry name" value="MEMBRANE-ANCHORED UBIQUITIN-FOLD PROTEIN 4"/>
    <property type="match status" value="1"/>
</dbReference>
<comment type="caution">
    <text evidence="2">The sequence shown here is derived from an EMBL/GenBank/DDBJ whole genome shotgun (WGS) entry which is preliminary data.</text>
</comment>
<reference evidence="2 3" key="1">
    <citation type="submission" date="2024-02" db="EMBL/GenBank/DDBJ databases">
        <authorList>
            <person name="Vignale AGUSTIN F."/>
            <person name="Sosa J E."/>
            <person name="Modenutti C."/>
        </authorList>
    </citation>
    <scope>NUCLEOTIDE SEQUENCE [LARGE SCALE GENOMIC DNA]</scope>
</reference>
<dbReference type="EMBL" id="CAUOFW020008725">
    <property type="protein sequence ID" value="CAK9183708.1"/>
    <property type="molecule type" value="Genomic_DNA"/>
</dbReference>
<feature type="domain" description="UBL3-like ubiquitin" evidence="1">
    <location>
        <begin position="157"/>
        <end position="228"/>
    </location>
</feature>